<dbReference type="Pfam" id="PF01067">
    <property type="entry name" value="Calpain_III"/>
    <property type="match status" value="1"/>
</dbReference>
<protein>
    <recommendedName>
        <fullName evidence="6">Peptidase C2 calpain domain-containing protein</fullName>
    </recommendedName>
</protein>
<dbReference type="GO" id="GO:0005737">
    <property type="term" value="C:cytoplasm"/>
    <property type="evidence" value="ECO:0007669"/>
    <property type="project" value="UniProtKB-SubCell"/>
</dbReference>
<comment type="subcellular location">
    <subcellularLocation>
        <location evidence="2">Cytoplasm</location>
    </subcellularLocation>
</comment>
<evidence type="ECO:0000313" key="7">
    <source>
        <dbReference type="EMBL" id="PIO29861.1"/>
    </source>
</evidence>
<organism evidence="7 8">
    <name type="scientific">Aquarana catesbeiana</name>
    <name type="common">American bullfrog</name>
    <name type="synonym">Rana catesbeiana</name>
    <dbReference type="NCBI Taxonomy" id="8400"/>
    <lineage>
        <taxon>Eukaryota</taxon>
        <taxon>Metazoa</taxon>
        <taxon>Chordata</taxon>
        <taxon>Craniata</taxon>
        <taxon>Vertebrata</taxon>
        <taxon>Euteleostomi</taxon>
        <taxon>Amphibia</taxon>
        <taxon>Batrachia</taxon>
        <taxon>Anura</taxon>
        <taxon>Neobatrachia</taxon>
        <taxon>Ranoidea</taxon>
        <taxon>Ranidae</taxon>
        <taxon>Aquarana</taxon>
    </lineage>
</organism>
<feature type="domain" description="Peptidase C2 calpain" evidence="6">
    <location>
        <begin position="1"/>
        <end position="76"/>
    </location>
</feature>
<evidence type="ECO:0000256" key="1">
    <source>
        <dbReference type="ARBA" id="ARBA00001913"/>
    </source>
</evidence>
<dbReference type="GO" id="GO:0006508">
    <property type="term" value="P:proteolysis"/>
    <property type="evidence" value="ECO:0007669"/>
    <property type="project" value="InterPro"/>
</dbReference>
<dbReference type="InterPro" id="IPR036213">
    <property type="entry name" value="Calpain_III_sf"/>
</dbReference>
<evidence type="ECO:0000256" key="5">
    <source>
        <dbReference type="ARBA" id="ARBA00022737"/>
    </source>
</evidence>
<evidence type="ECO:0000256" key="2">
    <source>
        <dbReference type="ARBA" id="ARBA00004496"/>
    </source>
</evidence>
<gene>
    <name evidence="7" type="ORF">AB205_0098470</name>
</gene>
<evidence type="ECO:0000259" key="6">
    <source>
        <dbReference type="SMART" id="SM00720"/>
    </source>
</evidence>
<reference evidence="8" key="1">
    <citation type="journal article" date="2017" name="Nat. Commun.">
        <title>The North American bullfrog draft genome provides insight into hormonal regulation of long noncoding RNA.</title>
        <authorList>
            <person name="Hammond S.A."/>
            <person name="Warren R.L."/>
            <person name="Vandervalk B.P."/>
            <person name="Kucuk E."/>
            <person name="Khan H."/>
            <person name="Gibb E.A."/>
            <person name="Pandoh P."/>
            <person name="Kirk H."/>
            <person name="Zhao Y."/>
            <person name="Jones M."/>
            <person name="Mungall A.J."/>
            <person name="Coope R."/>
            <person name="Pleasance S."/>
            <person name="Moore R.A."/>
            <person name="Holt R.A."/>
            <person name="Round J.M."/>
            <person name="Ohora S."/>
            <person name="Walle B.V."/>
            <person name="Veldhoen N."/>
            <person name="Helbing C.C."/>
            <person name="Birol I."/>
        </authorList>
    </citation>
    <scope>NUCLEOTIDE SEQUENCE [LARGE SCALE GENOMIC DNA]</scope>
</reference>
<keyword evidence="4" id="KW-0963">Cytoplasm</keyword>
<dbReference type="InterPro" id="IPR022684">
    <property type="entry name" value="Calpain_cysteine_protease"/>
</dbReference>
<dbReference type="AlphaFoldDB" id="A0A2G9RRM5"/>
<comment type="cofactor">
    <cofactor evidence="1">
        <name>Ca(2+)</name>
        <dbReference type="ChEBI" id="CHEBI:29108"/>
    </cofactor>
</comment>
<keyword evidence="8" id="KW-1185">Reference proteome</keyword>
<dbReference type="EMBL" id="KV936197">
    <property type="protein sequence ID" value="PIO29861.1"/>
    <property type="molecule type" value="Genomic_DNA"/>
</dbReference>
<proteinExistence type="inferred from homology"/>
<dbReference type="SMART" id="SM00720">
    <property type="entry name" value="calpain_III"/>
    <property type="match status" value="1"/>
</dbReference>
<name>A0A2G9RRM5_AQUCT</name>
<comment type="similarity">
    <text evidence="3">Belongs to the peptidase C2 family.</text>
</comment>
<dbReference type="Gene3D" id="2.60.120.380">
    <property type="match status" value="1"/>
</dbReference>
<dbReference type="InterPro" id="IPR022682">
    <property type="entry name" value="Calpain_domain_III"/>
</dbReference>
<evidence type="ECO:0000313" key="8">
    <source>
        <dbReference type="Proteomes" id="UP000228934"/>
    </source>
</evidence>
<dbReference type="InterPro" id="IPR022683">
    <property type="entry name" value="Calpain_III"/>
</dbReference>
<accession>A0A2G9RRM5</accession>
<sequence length="109" mass="12447">MICSLESRQSAVHLKRDFFLSNASRARSEQFINLREVSTRHKLPPGEYIVVPSTFEPNVEGDFVLRVFSENRHGTVEMDDPISAQLPTEVSSQTEFGTLLYGPFAFYLY</sequence>
<evidence type="ECO:0000256" key="4">
    <source>
        <dbReference type="ARBA" id="ARBA00022490"/>
    </source>
</evidence>
<dbReference type="OrthoDB" id="424753at2759"/>
<keyword evidence="5" id="KW-0677">Repeat</keyword>
<dbReference type="SUPFAM" id="SSF49758">
    <property type="entry name" value="Calpain large subunit, middle domain (domain III)"/>
    <property type="match status" value="1"/>
</dbReference>
<dbReference type="GO" id="GO:0004198">
    <property type="term" value="F:calcium-dependent cysteine-type endopeptidase activity"/>
    <property type="evidence" value="ECO:0007669"/>
    <property type="project" value="InterPro"/>
</dbReference>
<evidence type="ECO:0000256" key="3">
    <source>
        <dbReference type="ARBA" id="ARBA00007623"/>
    </source>
</evidence>
<dbReference type="PANTHER" id="PTHR10183">
    <property type="entry name" value="CALPAIN"/>
    <property type="match status" value="1"/>
</dbReference>
<dbReference type="Proteomes" id="UP000228934">
    <property type="component" value="Unassembled WGS sequence"/>
</dbReference>
<dbReference type="PANTHER" id="PTHR10183:SF284">
    <property type="entry name" value="CALPAIN-1 CATALYTIC SUBUNIT"/>
    <property type="match status" value="1"/>
</dbReference>